<feature type="compositionally biased region" description="Basic and acidic residues" evidence="2">
    <location>
        <begin position="4354"/>
        <end position="4371"/>
    </location>
</feature>
<evidence type="ECO:0000256" key="2">
    <source>
        <dbReference type="SAM" id="MobiDB-lite"/>
    </source>
</evidence>
<feature type="compositionally biased region" description="Low complexity" evidence="2">
    <location>
        <begin position="54"/>
        <end position="63"/>
    </location>
</feature>
<feature type="compositionally biased region" description="Basic and acidic residues" evidence="2">
    <location>
        <begin position="2322"/>
        <end position="2341"/>
    </location>
</feature>
<feature type="compositionally biased region" description="Polar residues" evidence="2">
    <location>
        <begin position="5473"/>
        <end position="5482"/>
    </location>
</feature>
<feature type="compositionally biased region" description="Polar residues" evidence="2">
    <location>
        <begin position="1766"/>
        <end position="1776"/>
    </location>
</feature>
<feature type="compositionally biased region" description="Basic residues" evidence="2">
    <location>
        <begin position="5174"/>
        <end position="5185"/>
    </location>
</feature>
<feature type="region of interest" description="Disordered" evidence="2">
    <location>
        <begin position="2215"/>
        <end position="2586"/>
    </location>
</feature>
<feature type="compositionally biased region" description="Polar residues" evidence="2">
    <location>
        <begin position="33"/>
        <end position="45"/>
    </location>
</feature>
<feature type="compositionally biased region" description="Basic and acidic residues" evidence="2">
    <location>
        <begin position="2286"/>
        <end position="2306"/>
    </location>
</feature>
<feature type="region of interest" description="Disordered" evidence="2">
    <location>
        <begin position="900"/>
        <end position="1019"/>
    </location>
</feature>
<feature type="compositionally biased region" description="Polar residues" evidence="2">
    <location>
        <begin position="2828"/>
        <end position="2838"/>
    </location>
</feature>
<feature type="compositionally biased region" description="Polar residues" evidence="2">
    <location>
        <begin position="6578"/>
        <end position="6593"/>
    </location>
</feature>
<feature type="region of interest" description="Disordered" evidence="2">
    <location>
        <begin position="1576"/>
        <end position="1677"/>
    </location>
</feature>
<dbReference type="PANTHER" id="PTHR40641">
    <property type="entry name" value="INVOLUCRIN REPEAT PROTEIN (AFU_ORTHOLOGUE AFUA_2G08060)"/>
    <property type="match status" value="1"/>
</dbReference>
<proteinExistence type="predicted"/>
<feature type="compositionally biased region" description="Basic and acidic residues" evidence="2">
    <location>
        <begin position="2559"/>
        <end position="2572"/>
    </location>
</feature>
<dbReference type="eggNOG" id="ENOG502S83Y">
    <property type="taxonomic scope" value="Eukaryota"/>
</dbReference>
<evidence type="ECO:0000313" key="3">
    <source>
        <dbReference type="EMBL" id="EKG22566.1"/>
    </source>
</evidence>
<feature type="compositionally biased region" description="Basic and acidic residues" evidence="2">
    <location>
        <begin position="6786"/>
        <end position="6798"/>
    </location>
</feature>
<feature type="compositionally biased region" description="Polar residues" evidence="2">
    <location>
        <begin position="3885"/>
        <end position="3901"/>
    </location>
</feature>
<dbReference type="EMBL" id="AHHD01000007">
    <property type="protein sequence ID" value="EKG22566.1"/>
    <property type="molecule type" value="Genomic_DNA"/>
</dbReference>
<feature type="compositionally biased region" description="Basic and acidic residues" evidence="2">
    <location>
        <begin position="2043"/>
        <end position="2055"/>
    </location>
</feature>
<feature type="region of interest" description="Disordered" evidence="2">
    <location>
        <begin position="5776"/>
        <end position="5795"/>
    </location>
</feature>
<feature type="compositionally biased region" description="Basic and acidic residues" evidence="2">
    <location>
        <begin position="6230"/>
        <end position="6239"/>
    </location>
</feature>
<feature type="compositionally biased region" description="Basic and acidic residues" evidence="2">
    <location>
        <begin position="1541"/>
        <end position="1556"/>
    </location>
</feature>
<protein>
    <recommendedName>
        <fullName evidence="5">Involucrin repeat protein</fullName>
    </recommendedName>
</protein>
<sequence length="7292" mass="792229">MWSKITGKSDASSHDGRRKEHGSSSSRRRAESIVSSATSRNPSTRVTEDRSDYPPTLSSRSTSYPPPPSVSSIGSYATARDYDLKSERTAPSRSGFDDDDLRSVRSDKRRDDDLRSMRSDRHRDDDLRSERSERRRDRSSSRDRKRDRKDGDREHKKKEKRDSRDGKDKRDKDRDESGKKSKTRTRSGSKLSEIVDEPARSRAGDISARSSGAYDLPMASPAVPQYANQYGPASTPQTPHGFERMDAHVASQFPGQNPTDFSNPYRPPLSGQAGGAGLASDYYGDQGQSVQYQPGVRPDQPSVIVGAEPHLMPASAVPNPPAETGHGAASEYFAAPIGSQTPTTNGDWPPVKPPRPQSMPGSFEQDPPAKPPRPHETPGNMSTAAAAAGGAALGYALGHDSSSSYHGSSSHYTNVHHSSSSTSFYQQGSSHQAGDSYHAPPSTAATSAYAHTTSDPVLPGYAQSATSEPGKPGKQSSHSNAGLYAAGAAGLAAGAYGLHEHHHSHQHNSFSPNGAHYPSQPPSYSGLGMGMHHKQRGPVDKLVDWWKDYEDVRKMEEYTEYIGVCRYCFDPNEPPSMAPRKHHYHAHRRSSGSLRHSRVDKGSRYGYSSSDDERKSKSHSWVAKGLAGYGMAKVGKALWWQNQDFDDTYSAKSGRRHRSSRSSFGARSRSRSRDKRSVTSRGVVRHRSRSRDSRVSRDHTSDKKDYKVVHHHSESRSRSRDRKSGLFSAAAGAALGASIASASRRRSRSRSKSPLPEYSIRKHHTEGPSGSASFFGAGENEHRHSSRQSVISSTSRYDDKRSHRSSKQNTGSVFGGMFSSTPSSTVRRKSHSKKNKGFFNFANSSGSSTDSGLAFGGSALSRKSSTLSRHSSGRKKRRDSDEKLNAALVGLGATAAALAVAQGREKHHGKRQPELVAVREGKRKLHGARHSTDRTRMPGSFVGSGSDEDEGWESASDDESDTDSLDSGLAFGDFGPRSRKSVESLRSDASGTNKWSWRWGSKKDKQKRKSHDSPKAGVGLAGASILGAGIGAAAADGRSSASSVPTPLQTVYPVATSDPTAFEAVRRSASVSSQQQSQYGQPIITSRPEPVPLQQPQPVMPVSNAPVYTSQAAWAPTSTYTAPSGPPVFSGDVSSRAPPVSFPGHPGHSEFDERPPMPPRRANSSPTHSTVKRDLAVAGAAAAVTAGVIAAAHTGSSSTSKRRTSSPSIVKRVGSPSSVRFDLTDDQKEKEDKERRKELKRKEEDKADRERERERERERDRQRERERERERELEREREVEREREYERLRRAEEERRMEERRQQEQAEREATAKREAEEAQARERARQEAEDKANLDRETERILRERAEAAEAAAAREVIARQEMERRRLEHEAATRERERLEREIYEHEFNRKLQEEEEAKRQQEREEKIDYDIESRHRELRERERDIVEPEEHSWKESAVAAAAGVAAGAAIAGLAYSSDDKQHDEKRSSKIEFDDDHLYEDEIMDPNYFRKKDGSRGGSREREAGVARNAAKKVIADMEERWKEPKSKQSMEDFWAPPELRDRSPSSRVDHGPDADVQVYHSPYVVVQPPYDPAYNFTATRDGHDHKANRYGSVPTLNLIEPTPPVSLAGSTRGDHSGPPSPNIQAQKDAAESPKSNAGEERAKEKEREDKQRKRTSVTWGADETFHYEAQTPESFREHYMSEQDMKRHLPEDWVVQGNQSYAEHRPQQGSDEIIVERESPRSGTERVTYRHDAPQGNWGWGTATESPVEEIKRFEDDDRPVIESTSPEHTPTVITPGEQEAQFSQSPFFEAVPNFQAFDVSPGVEPERGQHGFVEELEDEPVEEIIASKPKEAEPHMPGAWDDEEPQNEAEVSWAEPNLSKKEQRRREKAAKRASLDAQSEAARLAEDVASSTGSLRDLDKEIIREPEPVAEEAAWEPPLTKKEKKKREKEAAKRASLEAESKTMAAVEEPVESPEAEWEAPLSKKDQKKRDKAAKRESLSRDDSSSLPSTPVEEPKAEDMWEDAPSSKKDKKKKKKKRDSIDRDPRDVEPSYAYPSASTEKDKESAREAKSDYGVPPSRMPDVLDDKSRRRSLDAGNYSSSAAPLGFAAAAGILAAGVSDPRRKEVETETLYSATSPSQQMPRAPSPPSSSAPYPTYSNGEHSTASYNYPVEPPARSIPSTAFHDYDELADAKQPSKKNKRRSRLGSSPSPGSPLRAEIAFDDYIGMDAAAAAAAAATAPGLSKSSPEINEAANVPLPKDDSPPFSPTGDKYSRRSYIYDEPEEFPITAGVSLPTDPYGSPHPRDNSIRSPERDEYPERGYAWEEEGERRKHRHHRRRESEDPDTKSVASDDRDSEGRRKHRHHRRRESERSDNTYDDTRSTVSEGRYDEDGHRKHKHRKHRSTGDDDSSKSVVSEFRDDEDDERRKHKHRRSKRESEIFDDSLRDRDTRSEPGDVLDREDPERRKHKRRSKHEGDFDDAASVVSSPAKYDDEKKKDKDKEKKGLFSSFFGKSKESVAESSSSKSHDKSRDDDDGEEHKHRRRKHRSSTHGSSYGSDDDSRSVVSSASGRREKRHSGSRDDSGMDYSRHYKVHTTASKQASSFASTSLGRLEDENFSSTSFLTAFDDSALVSLDTSNAIDDVEVPMLNDLATKDDIATDDAARSSSKRNSYHGTESFLGLRARGELERPFPPPLPTMTTAKIEISPAHLEHHDELEKAIPIFTPLPRSRSTSPTEEVLGGTMTDEHHHDTNTTIAATLPRSHPGSPDATASPYLGNRQRTPSLQNMRKTSATAVPISFRGFGGGARGGGGSETGSPISSTSRPVSTTAIPIPFLAQHGRRASTGAHSATVTSAPRSPVSPVHHHPGSMTEPIGTVATPPPAPPSLWQKQHRKAPSTEFKSGSQFRPLYLVERNASARRGSSKDGEGVLEVEALPGLPASRSPSVGGVESGSSGAEEEWASAVEDGAGEGEGEETGTSGYASAAEEVGGVSGGEEEGLGLGMMGLMRGSGGGLRIDTGLAASDGGAREGEDWLGSQQSTPRAGVFGAPVTAAAAAPSIGVDVDDDVPKAAAEKLAREQKREGSVFDGVHAAAAAAAALVGGAAAAGLAAKEVFYSRDEEKKSLGDEVHASKEDVVLPMAVEEPVDEVEKNTENTAPHTAALEEEHRTLIAPTAVAAALEDPKSFTPATAAEEDTADRGISTAVAAVTEEGHTPATALIEDAERDRSVPAGEQAVLLPGGSGVEEGKVDSPPAPVAEGVEPSVSPAIEEKPNSFVPPAPVEEARPTTPSMSAEIPTANILDDFMAGEPDNDAIEEAHLAAEADRQRQEQEAALAQPSAPTRPTLLTRTSSKKNKKAKKAAKLGTIEPEGNVASDAAQLTLEQAREAKRRDTEDAVADWFVDDQPAAPDTIVASPVQEDEKTQTQTPAVAEVPSVLLARETKSQKKKDKKRKKSKGGGSISETVGAGQSPAETEETKRAVEAQQNLVREEQTSCGLEVPDENAATAVEAGPESGQQAAGDEVVPVIDKAVASQVLEGEMPAETAEETLLTRQAPEDQAVPAVEDANVASQPPVEADVPTTITGENPKGQEDPTTPIVLPEANPEEEFAPVVSSSSSKKKKKGKKGKKGSTSSSGFATPLEAEEEPPAAVKEEQPTSAEPTTEQQASGTVARDVPVIPVVDERGELFGDATTQLPVEPVSVESKSTAVVEADPEAEFVAVPAKGKKKKKGKKGQKSVSESPVEDVLVPAAAQASVDETVPQQAEPLDSPREVFPQEAKARTADDVFSSLAAAVPLPDVEDDKDLAELLVEDEVPEVSDNVQLSSRTFPEEPVVSVVHGDALLEQSTVEEDQLSFAAASRLPDDDRDLIKPQIDEATTESLTANQPSMDAVSEEYVPEAQKEIIPEQQTVTEDLGSFETSTPLPKDSREVAQSETRELPDTSNLVENPQQTEYVPPDADPEPEFAVVPSKKKKKKGKGKKNSAQEGIVPEIAVPVMTEEVQKDIVPEPSTSAVVEEVQERHLGSGVPLPEGNDGDLFVHQDPSTLVAAMPDDERREFEQAEEAMKIEQEPVVKEIDVDKASEAVVMGTDAAEVETGLEREPELVEQAITSQETLSTTNPEMEVEQEQPVKDLDTGVAPETAVPTAEDLETIATISKEPEPLVDSREAGETSAPPQEPASTTAPEAQPEDEWAVQPKKKKKGKKGKKANASGQSSVDITEPSTPAFERAETEMSATLPEVPIDALVLEPAHVTPTHEPSAEFMETALSTSELPETTMVAAGATEGLETPTRDLQQNFVGNQGNSFAQEPTVVEAPTPVAPFTTLEEAANIPLPSTTDEVLLAPETEIPSIIAQEMPVEESQRPNEQIQESSSVRGAEPEAPKDATFEPTEVHSQEFPSVTDHATEFATKEASQILGPEEAKDDIIPKQTIEHAQESLFPAAEAQPETAQDVFPEQVATQNQEEAPLAAETQTGAANDAGLEQPETQVQDPSSAGPEAQPEEEWAILSKSKKKNKKKKRGSSTQSPIQVESPAPSSPKLMASPPEGSATLAPAPTQAEPPITVDLTQPTAENFGPAREFTSAATDQPTDVTDDLRGPATPAADLTAPLSEENPSNPAAERPRDETPPYAGEWELPTQLKDKGKKSKKRDAGFTGEQARVEEEVTVPSDEQIVSSAIPVSETADSVPVVEQPVEALTEDPVATPAHHPSSTPLSEPQQLDHAEDTPRSGFEAGVEQSIGLVSVEEEQQVEQPVGADTSATQEGDWPSLMPPKKNKKGKKGKKQDSVSLTPKETEQVSEPVVEPSAETHTVETASLESAPVDATVDDLIAPTEEPAAAIEAGEDEWALPAKKKKGKKGKKGLAGVVQDAVQAKEAPSIPEEAAPEQPLETKVEDDVSKSLEAQDVTAAETSRKIVEEAEPVDTSKGEDIAAPTSEDLPSQDTANDEPAQTSQTERAITEEPAQIENAPEQPKEADAEDTWTFPAAGKKNKKKKKGKQMSVEEPTALPADEPITAVEENSGELPSEKTTLAAETVSDEFQPEVNVEPTPVESQPVVEVDVEDEWAAAPSSKKGKKKKGKKGKQSSVSETPPVAETPPVVEEMSEDHVSEEKSFGAVVDAARELELAEPVVKQPAEAADQPVIEELSETPGVEELMTQEPEQGLAKEVMTAEPIVTEAPAPEVSVAEVPQEAGEDEWALPSKKKKKGKKGKKASMSSTPPVIEETSPVVCENATVETIPVTEEPTLPIEEAIGVVNDPSPATEDKPAIEEPKAAMEEPAPVAQESDPVIDEHLQIAEPAPIVPDVQDDNDPPVVESRILDDETVKDLPVSVELVKKETTAPTEYETEPLVEEPTSATEPGVAETTPVEDAAGTMQAPEETKPEDTWEALPLKKKGKKGKKGKQQSISTPPAEISETKAGSGPTRDLQVEEAPKEPDIAVPAEAVPDEEFSMPLSKKDKKKKKKASAAAAAAAAWADDTPDTQTASPAEDVPVTEIKTISAEPSTRTAPSISFAAAAGILADVLAEEKRDQAEPEALITSPRSPKTEAEVPLGVQTEEVPQSDKTAVEEQILSTPTQEKGLEEATPPVDLSETVTREVHAPEPSKEAFEHKSESTDHEDKKSRSVAPSLGFAAVAGILADVVAESKQKESSSEPLKSTETVSEDALGLTKEEVPPMTSEVAQPDIDQLAPENPSSTVEHTGLPAREKEISSEQLVQEETTDKGLSEPIEAVPLVESPSLETTEDPDEAGPFTDFAPVKKGKKNKKKGRKSIGTTTPTVEKPTSEAKEAIVEPVIEPAEFVVEHTTSENKALETEPASLGEAKMVEESIPVIDEKRSGSPTHDVEFAAALAAGLQDSGFDPNLVLNDPTFTERKSPPSSVLEADPDESFAPAKPKKNKKKKKGLATPVLEEGLSETTTPGPVAIEVHGEEPALVDSKIQATPSQEGTADGDAFAAAMSSVLEDPAFNRRTPSPDAAKEAISDEFFPFQKRPKKKKGKKSQDISPESETVEQARPEPIEQPTPIMDTPQETASRVDFETPNAVPTEEPTSIDQPATEAEAPRDIAMEEYLPFQEQEDEWSFDPAKEKGKKAENPALSGDEEAGATPATDETTRSIAVDSPVVEAPTDVPTAVENPATEGGIVEEAKELNGPLMTNAAEPGDVKDEVAEDELAVPKRKKSKKGKKEESGQQTLAEETVATVSEEPAVRSWADEMEEEAPIEVPAESGSLVNVLEQTGGDAVEDKPKELTPIEQGWEFPWQTEERETKRMSVQEMAEQAATPADEMVINAQTEVQRQEMGKPAETERAPEPKGLPEIGTAYAMPRHELTSPAESQSSKIANLFPGLERVKRKVPPPKQTESDSKDRLQQKDSRSSLHSGHGSRESLRRSSRSPLNRERSRSVKSDKGHGGEPGRALGGLGAVVQPTWGFPPPPPNRDSAVTMNDTPVILSEPTFRDTVRDSGYHDSDLPGTPIDDEEQVSPPEPLRVDVETTPGWETSVAHGQISENVTARDPNEHTPPSETPVKRNSPQLPDSSTAQGTTFTSPVESLTTTRARSSQLFQSSPSAGSVLDTPLKQADTPTGPQSLASSPPTAPRSVPQEVPPSLFGDPTLQSPEKAQSSTTTPSRHLRSPSIPLEPIHEHGPDESPLSKKGRPLSDVGMPDHGVKSLRRSFGSGKSLRDQMQSSPGQPEEDQGTVVNINNPSHVFRQTEQDSPRQRAGSIGDPFVDKQRSPSVVSDRSLGSHAGSIFARIKTPEHIRPPSSISTRSATPPLRRVDRAVSGDLRVASQLAEARAQRTKSPATSATVASPTQAGPSTYDRVRDKGKSRAPDMSEQYVSTRAPAARDSRFLTDSQEGWGDAPGTPLSPTRPPSMRKRQSLHIMDLETRLDQLASENRLLQEAKARAEEAMQDATLNQDRQVAEVIEARDAQIRAKDAEIAQISEMLHNLRQEIARLSEVNTSLTEANRNLTNDTNQRYATLQAETQHAQQKWQESERALETLRQQHSTLSTGMEEVVRQEIKNALRDKDAELRRLHEELADATEQVKSLQRQILESKQGDSFLTVRDEDYFDSACQQLCQHVQQWVLRFSKFSDTRACRLSSDVKDEKIETRLDNAILDGTDVDMLLADRVRRRDVFMSVVMTMIWEYVFTRYLFGMDREQRQKLKALEKTLTEVGPPRAVAQWRAITLTLLSRREHFQRQRAQDTEAVVQEIFGTLAALLPPPSHLADKIQESLRNVLRLAVDLSIEMRTQRAEYIMLPPLQPEYDTNGDLVRKVYFNASLMNERSGETASNEDLEQQRAVVKIVLFPLVVKKGDDLGEGEDEIV</sequence>
<feature type="region of interest" description="Disordered" evidence="2">
    <location>
        <begin position="1758"/>
        <end position="1777"/>
    </location>
</feature>
<dbReference type="OrthoDB" id="5365701at2759"/>
<feature type="region of interest" description="Disordered" evidence="2">
    <location>
        <begin position="5828"/>
        <end position="6174"/>
    </location>
</feature>
<feature type="region of interest" description="Disordered" evidence="2">
    <location>
        <begin position="1191"/>
        <end position="1340"/>
    </location>
</feature>
<feature type="compositionally biased region" description="Basic and acidic residues" evidence="2">
    <location>
        <begin position="1808"/>
        <end position="1817"/>
    </location>
</feature>
<feature type="compositionally biased region" description="Basic and acidic residues" evidence="2">
    <location>
        <begin position="4885"/>
        <end position="4903"/>
    </location>
</feature>
<accession>K2RJ55</accession>
<evidence type="ECO:0008006" key="5">
    <source>
        <dbReference type="Google" id="ProtNLM"/>
    </source>
</evidence>
<feature type="compositionally biased region" description="Polar residues" evidence="2">
    <location>
        <begin position="6765"/>
        <end position="6782"/>
    </location>
</feature>
<feature type="compositionally biased region" description="Acidic residues" evidence="2">
    <location>
        <begin position="1475"/>
        <end position="1486"/>
    </location>
</feature>
<feature type="compositionally biased region" description="Basic and acidic residues" evidence="2">
    <location>
        <begin position="6605"/>
        <end position="6616"/>
    </location>
</feature>
<feature type="compositionally biased region" description="Polar residues" evidence="2">
    <location>
        <begin position="3919"/>
        <end position="3931"/>
    </location>
</feature>
<feature type="compositionally biased region" description="Low complexity" evidence="2">
    <location>
        <begin position="3609"/>
        <end position="3620"/>
    </location>
</feature>
<feature type="coiled-coil region" evidence="1">
    <location>
        <begin position="6848"/>
        <end position="6939"/>
    </location>
</feature>
<feature type="compositionally biased region" description="Basic and acidic residues" evidence="2">
    <location>
        <begin position="1640"/>
        <end position="1654"/>
    </location>
</feature>
<feature type="region of interest" description="Disordered" evidence="2">
    <location>
        <begin position="578"/>
        <end position="620"/>
    </location>
</feature>
<feature type="compositionally biased region" description="Basic and acidic residues" evidence="2">
    <location>
        <begin position="101"/>
        <end position="179"/>
    </location>
</feature>
<gene>
    <name evidence="3" type="ORF">MPH_00140</name>
</gene>
<feature type="region of interest" description="Disordered" evidence="2">
    <location>
        <begin position="5150"/>
        <end position="5200"/>
    </location>
</feature>
<feature type="region of interest" description="Disordered" evidence="2">
    <location>
        <begin position="649"/>
        <end position="831"/>
    </location>
</feature>
<feature type="region of interest" description="Disordered" evidence="2">
    <location>
        <begin position="1705"/>
        <end position="1750"/>
    </location>
</feature>
<feature type="region of interest" description="Disordered" evidence="2">
    <location>
        <begin position="251"/>
        <end position="385"/>
    </location>
</feature>
<feature type="region of interest" description="Disordered" evidence="2">
    <location>
        <begin position="3997"/>
        <end position="4017"/>
    </location>
</feature>
<name>K2RJ55_MACPH</name>
<feature type="compositionally biased region" description="Basic and acidic residues" evidence="2">
    <location>
        <begin position="1900"/>
        <end position="1911"/>
    </location>
</feature>
<feature type="compositionally biased region" description="Low complexity" evidence="2">
    <location>
        <begin position="4574"/>
        <end position="4585"/>
    </location>
</feature>
<feature type="region of interest" description="Disordered" evidence="2">
    <location>
        <begin position="1065"/>
        <end position="1098"/>
    </location>
</feature>
<feature type="region of interest" description="Disordered" evidence="2">
    <location>
        <begin position="4086"/>
        <end position="4208"/>
    </location>
</feature>
<feature type="compositionally biased region" description="Polar residues" evidence="2">
    <location>
        <begin position="6663"/>
        <end position="6674"/>
    </location>
</feature>
<feature type="compositionally biased region" description="Basic and acidic residues" evidence="2">
    <location>
        <begin position="6053"/>
        <end position="6062"/>
    </location>
</feature>
<reference evidence="3 4" key="1">
    <citation type="journal article" date="2012" name="BMC Genomics">
        <title>Tools to kill: Genome of one of the most destructive plant pathogenic fungi Macrophomina phaseolina.</title>
        <authorList>
            <person name="Islam M.S."/>
            <person name="Haque M.S."/>
            <person name="Islam M.M."/>
            <person name="Emdad E.M."/>
            <person name="Halim A."/>
            <person name="Hossen Q.M.M."/>
            <person name="Hossain M.Z."/>
            <person name="Ahmed B."/>
            <person name="Rahim S."/>
            <person name="Rahman M.S."/>
            <person name="Alam M.M."/>
            <person name="Hou S."/>
            <person name="Wan X."/>
            <person name="Saito J.A."/>
            <person name="Alam M."/>
        </authorList>
    </citation>
    <scope>NUCLEOTIDE SEQUENCE [LARGE SCALE GENOMIC DNA]</scope>
    <source>
        <strain evidence="3 4">MS6</strain>
    </source>
</reference>
<feature type="region of interest" description="Disordered" evidence="2">
    <location>
        <begin position="1117"/>
        <end position="1174"/>
    </location>
</feature>
<feature type="compositionally biased region" description="Basic and acidic residues" evidence="2">
    <location>
        <begin position="4396"/>
        <end position="4412"/>
    </location>
</feature>
<feature type="compositionally biased region" description="Basic and acidic residues" evidence="2">
    <location>
        <begin position="6327"/>
        <end position="6342"/>
    </location>
</feature>
<feature type="compositionally biased region" description="Basic and acidic residues" evidence="2">
    <location>
        <begin position="1966"/>
        <end position="1988"/>
    </location>
</feature>
<feature type="compositionally biased region" description="Basic residues" evidence="2">
    <location>
        <begin position="5864"/>
        <end position="5874"/>
    </location>
</feature>
<feature type="compositionally biased region" description="Polar residues" evidence="2">
    <location>
        <begin position="6546"/>
        <end position="6558"/>
    </location>
</feature>
<feature type="compositionally biased region" description="Polar residues" evidence="2">
    <location>
        <begin position="6493"/>
        <end position="6534"/>
    </location>
</feature>
<feature type="region of interest" description="Disordered" evidence="2">
    <location>
        <begin position="1"/>
        <end position="214"/>
    </location>
</feature>
<feature type="region of interest" description="Disordered" evidence="2">
    <location>
        <begin position="2708"/>
        <end position="2809"/>
    </location>
</feature>
<feature type="compositionally biased region" description="Basic and acidic residues" evidence="2">
    <location>
        <begin position="4135"/>
        <end position="4147"/>
    </location>
</feature>
<feature type="compositionally biased region" description="Basic and acidic residues" evidence="2">
    <location>
        <begin position="2473"/>
        <end position="2488"/>
    </location>
</feature>
<feature type="compositionally biased region" description="Basic and acidic residues" evidence="2">
    <location>
        <begin position="1932"/>
        <end position="1945"/>
    </location>
</feature>
<feature type="region of interest" description="Disordered" evidence="2">
    <location>
        <begin position="1804"/>
        <end position="2088"/>
    </location>
</feature>
<dbReference type="HOGENOM" id="CLU_222748_0_0_1"/>
<feature type="compositionally biased region" description="Basic residues" evidence="2">
    <location>
        <begin position="3703"/>
        <end position="3714"/>
    </location>
</feature>
<feature type="compositionally biased region" description="Pro residues" evidence="2">
    <location>
        <begin position="1089"/>
        <end position="1098"/>
    </location>
</feature>
<feature type="region of interest" description="Disordered" evidence="2">
    <location>
        <begin position="1457"/>
        <end position="1562"/>
    </location>
</feature>
<feature type="compositionally biased region" description="Gly residues" evidence="2">
    <location>
        <begin position="2784"/>
        <end position="2796"/>
    </location>
</feature>
<feature type="compositionally biased region" description="Polar residues" evidence="2">
    <location>
        <begin position="4341"/>
        <end position="4351"/>
    </location>
</feature>
<feature type="compositionally biased region" description="Basic and acidic residues" evidence="2">
    <location>
        <begin position="3904"/>
        <end position="3918"/>
    </location>
</feature>
<feature type="compositionally biased region" description="Basic and acidic residues" evidence="2">
    <location>
        <begin position="5566"/>
        <end position="5594"/>
    </location>
</feature>
<feature type="region of interest" description="Disordered" evidence="2">
    <location>
        <begin position="6208"/>
        <end position="6747"/>
    </location>
</feature>
<feature type="compositionally biased region" description="Low complexity" evidence="2">
    <location>
        <begin position="2927"/>
        <end position="2948"/>
    </location>
</feature>
<evidence type="ECO:0000256" key="1">
    <source>
        <dbReference type="SAM" id="Coils"/>
    </source>
</evidence>
<feature type="compositionally biased region" description="Basic residues" evidence="2">
    <location>
        <begin position="2523"/>
        <end position="2532"/>
    </location>
</feature>
<feature type="compositionally biased region" description="Low complexity" evidence="2">
    <location>
        <begin position="5438"/>
        <end position="5449"/>
    </location>
</feature>
<feature type="region of interest" description="Disordered" evidence="2">
    <location>
        <begin position="4843"/>
        <end position="5086"/>
    </location>
</feature>
<feature type="compositionally biased region" description="Basic residues" evidence="2">
    <location>
        <begin position="4174"/>
        <end position="4185"/>
    </location>
</feature>
<dbReference type="STRING" id="1126212.K2RJ55"/>
<feature type="compositionally biased region" description="Basic and acidic residues" evidence="2">
    <location>
        <begin position="6362"/>
        <end position="6379"/>
    </location>
</feature>
<feature type="region of interest" description="Disordered" evidence="2">
    <location>
        <begin position="2101"/>
        <end position="2200"/>
    </location>
</feature>
<feature type="compositionally biased region" description="Low complexity" evidence="2">
    <location>
        <begin position="769"/>
        <end position="778"/>
    </location>
</feature>
<feature type="compositionally biased region" description="Low complexity" evidence="2">
    <location>
        <begin position="725"/>
        <end position="742"/>
    </location>
</feature>
<feature type="compositionally biased region" description="Basic residues" evidence="2">
    <location>
        <begin position="4486"/>
        <end position="4497"/>
    </location>
</feature>
<dbReference type="PANTHER" id="PTHR40641:SF2">
    <property type="entry name" value="INVOLUCRIN REPEAT PROTEIN"/>
    <property type="match status" value="1"/>
</dbReference>
<comment type="caution">
    <text evidence="3">The sequence shown here is derived from an EMBL/GenBank/DDBJ whole genome shotgun (WGS) entry which is preliminary data.</text>
</comment>
<feature type="compositionally biased region" description="Polar residues" evidence="2">
    <location>
        <begin position="3636"/>
        <end position="3648"/>
    </location>
</feature>
<feature type="compositionally biased region" description="Basic residues" evidence="2">
    <location>
        <begin position="3331"/>
        <end position="3342"/>
    </location>
</feature>
<feature type="compositionally biased region" description="Polar residues" evidence="2">
    <location>
        <begin position="4086"/>
        <end position="4098"/>
    </location>
</feature>
<feature type="compositionally biased region" description="Basic residues" evidence="2">
    <location>
        <begin position="2013"/>
        <end position="2022"/>
    </location>
</feature>
<feature type="compositionally biased region" description="Polar residues" evidence="2">
    <location>
        <begin position="4188"/>
        <end position="4200"/>
    </location>
</feature>
<feature type="compositionally biased region" description="Basic and acidic residues" evidence="2">
    <location>
        <begin position="6263"/>
        <end position="6278"/>
    </location>
</feature>
<feature type="region of interest" description="Disordered" evidence="2">
    <location>
        <begin position="6759"/>
        <end position="6840"/>
    </location>
</feature>
<feature type="region of interest" description="Disordered" evidence="2">
    <location>
        <begin position="1391"/>
        <end position="1410"/>
    </location>
</feature>
<feature type="coiled-coil region" evidence="1">
    <location>
        <begin position="6984"/>
        <end position="7025"/>
    </location>
</feature>
<feature type="region of interest" description="Disordered" evidence="2">
    <location>
        <begin position="400"/>
        <end position="480"/>
    </location>
</feature>
<feature type="compositionally biased region" description="Acidic residues" evidence="2">
    <location>
        <begin position="1953"/>
        <end position="1962"/>
    </location>
</feature>
<feature type="region of interest" description="Disordered" evidence="2">
    <location>
        <begin position="3853"/>
        <end position="3964"/>
    </location>
</feature>
<feature type="compositionally biased region" description="Polar residues" evidence="2">
    <location>
        <begin position="4782"/>
        <end position="4791"/>
    </location>
</feature>
<feature type="compositionally biased region" description="Basic and acidic residues" evidence="2">
    <location>
        <begin position="11"/>
        <end position="22"/>
    </location>
</feature>
<feature type="compositionally biased region" description="Low complexity" evidence="2">
    <location>
        <begin position="861"/>
        <end position="870"/>
    </location>
</feature>
<feature type="compositionally biased region" description="Basic residues" evidence="2">
    <location>
        <begin position="4748"/>
        <end position="4757"/>
    </location>
</feature>
<feature type="compositionally biased region" description="Polar residues" evidence="2">
    <location>
        <begin position="4684"/>
        <end position="4693"/>
    </location>
</feature>
<dbReference type="InterPro" id="IPR053268">
    <property type="entry name" value="Woronin_anchor"/>
</dbReference>
<feature type="compositionally biased region" description="Basic and acidic residues" evidence="2">
    <location>
        <begin position="2351"/>
        <end position="2377"/>
    </location>
</feature>
<feature type="region of interest" description="Disordered" evidence="2">
    <location>
        <begin position="3517"/>
        <end position="3656"/>
    </location>
</feature>
<feature type="compositionally biased region" description="Basic and acidic residues" evidence="2">
    <location>
        <begin position="80"/>
        <end position="90"/>
    </location>
</feature>
<feature type="compositionally biased region" description="Basic and acidic residues" evidence="2">
    <location>
        <begin position="1717"/>
        <end position="1736"/>
    </location>
</feature>
<feature type="region of interest" description="Disordered" evidence="2">
    <location>
        <begin position="5498"/>
        <end position="5596"/>
    </location>
</feature>
<feature type="compositionally biased region" description="Polar residues" evidence="2">
    <location>
        <begin position="4911"/>
        <end position="4930"/>
    </location>
</feature>
<feature type="compositionally biased region" description="Basic residues" evidence="2">
    <location>
        <begin position="2179"/>
        <end position="2188"/>
    </location>
</feature>
<feature type="region of interest" description="Disordered" evidence="2">
    <location>
        <begin position="3302"/>
        <end position="3345"/>
    </location>
</feature>
<feature type="compositionally biased region" description="Basic residues" evidence="2">
    <location>
        <begin position="579"/>
        <end position="596"/>
    </location>
</feature>
<feature type="compositionally biased region" description="Polar residues" evidence="2">
    <location>
        <begin position="2761"/>
        <end position="2776"/>
    </location>
</feature>
<feature type="compositionally biased region" description="Basic and acidic residues" evidence="2">
    <location>
        <begin position="690"/>
        <end position="724"/>
    </location>
</feature>
<feature type="compositionally biased region" description="Low complexity" evidence="2">
    <location>
        <begin position="400"/>
        <end position="454"/>
    </location>
</feature>
<feature type="compositionally biased region" description="Polar residues" evidence="2">
    <location>
        <begin position="3857"/>
        <end position="3866"/>
    </location>
</feature>
<feature type="compositionally biased region" description="Basic residues" evidence="2">
    <location>
        <begin position="3948"/>
        <end position="3959"/>
    </location>
</feature>
<feature type="compositionally biased region" description="Basic and acidic residues" evidence="2">
    <location>
        <begin position="1490"/>
        <end position="1507"/>
    </location>
</feature>
<feature type="compositionally biased region" description="Polar residues" evidence="2">
    <location>
        <begin position="807"/>
        <end position="825"/>
    </location>
</feature>
<feature type="compositionally biased region" description="Basic and acidic residues" evidence="2">
    <location>
        <begin position="2066"/>
        <end position="2077"/>
    </location>
</feature>
<feature type="compositionally biased region" description="Low complexity" evidence="2">
    <location>
        <begin position="1067"/>
        <end position="1078"/>
    </location>
</feature>
<feature type="compositionally biased region" description="Basic and acidic residues" evidence="2">
    <location>
        <begin position="5399"/>
        <end position="5409"/>
    </location>
</feature>
<feature type="region of interest" description="Disordered" evidence="2">
    <location>
        <begin position="3382"/>
        <end position="3502"/>
    </location>
</feature>
<feature type="region of interest" description="Disordered" evidence="2">
    <location>
        <begin position="3701"/>
        <end position="3750"/>
    </location>
</feature>
<feature type="compositionally biased region" description="Basic residues" evidence="2">
    <location>
        <begin position="5730"/>
        <end position="5741"/>
    </location>
</feature>
<feature type="compositionally biased region" description="Basic and acidic residues" evidence="2">
    <location>
        <begin position="911"/>
        <end position="920"/>
    </location>
</feature>
<feature type="region of interest" description="Disordered" evidence="2">
    <location>
        <begin position="3155"/>
        <end position="3273"/>
    </location>
</feature>
<evidence type="ECO:0000313" key="4">
    <source>
        <dbReference type="Proteomes" id="UP000007129"/>
    </source>
</evidence>
<feature type="compositionally biased region" description="Basic residues" evidence="2">
    <location>
        <begin position="3597"/>
        <end position="3608"/>
    </location>
</feature>
<keyword evidence="1" id="KW-0175">Coiled coil</keyword>
<feature type="region of interest" description="Disordered" evidence="2">
    <location>
        <begin position="2916"/>
        <end position="2979"/>
    </location>
</feature>
<feature type="compositionally biased region" description="Low complexity" evidence="2">
    <location>
        <begin position="2189"/>
        <end position="2200"/>
    </location>
</feature>
<feature type="region of interest" description="Disordered" evidence="2">
    <location>
        <begin position="858"/>
        <end position="882"/>
    </location>
</feature>
<feature type="compositionally biased region" description="Acidic residues" evidence="2">
    <location>
        <begin position="946"/>
        <end position="964"/>
    </location>
</feature>
<feature type="region of interest" description="Disordered" evidence="2">
    <location>
        <begin position="2822"/>
        <end position="2854"/>
    </location>
</feature>
<feature type="compositionally biased region" description="Basic and acidic residues" evidence="2">
    <location>
        <begin position="1222"/>
        <end position="1340"/>
    </location>
</feature>
<feature type="compositionally biased region" description="Basic residues" evidence="2">
    <location>
        <begin position="4962"/>
        <end position="4971"/>
    </location>
</feature>
<feature type="compositionally biased region" description="Basic and acidic residues" evidence="2">
    <location>
        <begin position="4863"/>
        <end position="4873"/>
    </location>
</feature>
<feature type="compositionally biased region" description="Basic and acidic residues" evidence="2">
    <location>
        <begin position="2419"/>
        <end position="2448"/>
    </location>
</feature>
<feature type="compositionally biased region" description="Low complexity" evidence="2">
    <location>
        <begin position="4847"/>
        <end position="4862"/>
    </location>
</feature>
<feature type="non-terminal residue" evidence="3">
    <location>
        <position position="7292"/>
    </location>
</feature>
<feature type="compositionally biased region" description="Basic and acidic residues" evidence="2">
    <location>
        <begin position="3302"/>
        <end position="3311"/>
    </location>
</feature>
<feature type="compositionally biased region" description="Basic and acidic residues" evidence="2">
    <location>
        <begin position="2023"/>
        <end position="2033"/>
    </location>
</feature>
<feature type="region of interest" description="Disordered" evidence="2">
    <location>
        <begin position="4328"/>
        <end position="4799"/>
    </location>
</feature>
<dbReference type="InParanoid" id="K2RJ55"/>
<dbReference type="VEuPathDB" id="FungiDB:MPH_00140"/>
<feature type="region of interest" description="Disordered" evidence="2">
    <location>
        <begin position="5272"/>
        <end position="5482"/>
    </location>
</feature>
<feature type="compositionally biased region" description="Basic residues" evidence="2">
    <location>
        <begin position="5364"/>
        <end position="5375"/>
    </location>
</feature>
<feature type="compositionally biased region" description="Basic and acidic residues" evidence="2">
    <location>
        <begin position="1460"/>
        <end position="1474"/>
    </location>
</feature>
<feature type="compositionally biased region" description="Polar residues" evidence="2">
    <location>
        <begin position="3319"/>
        <end position="3330"/>
    </location>
</feature>
<feature type="compositionally biased region" description="Basic and acidic residues" evidence="2">
    <location>
        <begin position="1516"/>
        <end position="1533"/>
    </location>
</feature>
<feature type="region of interest" description="Disordered" evidence="2">
    <location>
        <begin position="5615"/>
        <end position="5762"/>
    </location>
</feature>
<feature type="compositionally biased region" description="Low complexity" evidence="2">
    <location>
        <begin position="5060"/>
        <end position="5074"/>
    </location>
</feature>
<feature type="compositionally biased region" description="Basic residues" evidence="2">
    <location>
        <begin position="5045"/>
        <end position="5056"/>
    </location>
</feature>
<feature type="compositionally biased region" description="Polar residues" evidence="2">
    <location>
        <begin position="253"/>
        <end position="262"/>
    </location>
</feature>
<feature type="compositionally biased region" description="Basic and acidic residues" evidence="2">
    <location>
        <begin position="6421"/>
        <end position="6435"/>
    </location>
</feature>
<organism evidence="3 4">
    <name type="scientific">Macrophomina phaseolina (strain MS6)</name>
    <name type="common">Charcoal rot fungus</name>
    <dbReference type="NCBI Taxonomy" id="1126212"/>
    <lineage>
        <taxon>Eukaryota</taxon>
        <taxon>Fungi</taxon>
        <taxon>Dikarya</taxon>
        <taxon>Ascomycota</taxon>
        <taxon>Pezizomycotina</taxon>
        <taxon>Dothideomycetes</taxon>
        <taxon>Dothideomycetes incertae sedis</taxon>
        <taxon>Botryosphaeriales</taxon>
        <taxon>Botryosphaeriaceae</taxon>
        <taxon>Macrophomina</taxon>
    </lineage>
</organism>
<dbReference type="Proteomes" id="UP000007129">
    <property type="component" value="Unassembled WGS sequence"/>
</dbReference>
<feature type="compositionally biased region" description="Basic residues" evidence="2">
    <location>
        <begin position="3425"/>
        <end position="3436"/>
    </location>
</feature>